<dbReference type="STRING" id="1938817.SAMN06296008_101365"/>
<proteinExistence type="predicted"/>
<accession>A0A1W1Y4J8</accession>
<dbReference type="Pfam" id="PF07152">
    <property type="entry name" value="YaeQ"/>
    <property type="match status" value="1"/>
</dbReference>
<dbReference type="Proteomes" id="UP000192708">
    <property type="component" value="Unassembled WGS sequence"/>
</dbReference>
<gene>
    <name evidence="1" type="ORF">SAMN06296008_101365</name>
</gene>
<dbReference type="OrthoDB" id="5293309at2"/>
<name>A0A1W1Y4J8_9BURK</name>
<dbReference type="InterPro" id="IPR009822">
    <property type="entry name" value="YaeQ"/>
</dbReference>
<dbReference type="InterPro" id="IPR038590">
    <property type="entry name" value="YaeQ_sf"/>
</dbReference>
<dbReference type="RefSeq" id="WP_084282141.1">
    <property type="nucleotide sequence ID" value="NZ_FWXJ01000001.1"/>
</dbReference>
<evidence type="ECO:0000313" key="1">
    <source>
        <dbReference type="EMBL" id="SMC31086.1"/>
    </source>
</evidence>
<organism evidence="1 2">
    <name type="scientific">Polynucleobacter kasalickyi</name>
    <dbReference type="NCBI Taxonomy" id="1938817"/>
    <lineage>
        <taxon>Bacteria</taxon>
        <taxon>Pseudomonadati</taxon>
        <taxon>Pseudomonadota</taxon>
        <taxon>Betaproteobacteria</taxon>
        <taxon>Burkholderiales</taxon>
        <taxon>Burkholderiaceae</taxon>
        <taxon>Polynucleobacter</taxon>
    </lineage>
</organism>
<dbReference type="InterPro" id="IPR011335">
    <property type="entry name" value="Restrct_endonuc-II-like"/>
</dbReference>
<evidence type="ECO:0000313" key="2">
    <source>
        <dbReference type="Proteomes" id="UP000192708"/>
    </source>
</evidence>
<dbReference type="AlphaFoldDB" id="A0A1W1Y4J8"/>
<dbReference type="PIRSF" id="PIRSF011484">
    <property type="entry name" value="YaeQ"/>
    <property type="match status" value="1"/>
</dbReference>
<dbReference type="PANTHER" id="PTHR38784:SF1">
    <property type="entry name" value="SUCROSE PHOSPHORYLASE"/>
    <property type="match status" value="1"/>
</dbReference>
<dbReference type="Gene3D" id="3.10.640.10">
    <property type="entry name" value="Restriction endonuclease-like alpha-beta roll domain"/>
    <property type="match status" value="1"/>
</dbReference>
<protein>
    <submittedName>
        <fullName evidence="1">Uncharacterized conserved protein YaeQ, suppresses RfaH defect</fullName>
    </submittedName>
</protein>
<keyword evidence="2" id="KW-1185">Reference proteome</keyword>
<dbReference type="SMART" id="SM01322">
    <property type="entry name" value="YaeQ"/>
    <property type="match status" value="1"/>
</dbReference>
<dbReference type="PANTHER" id="PTHR38784">
    <property type="entry name" value="SUCROSE PHOSPHORYLASE"/>
    <property type="match status" value="1"/>
</dbReference>
<dbReference type="SUPFAM" id="SSF52980">
    <property type="entry name" value="Restriction endonuclease-like"/>
    <property type="match status" value="1"/>
</dbReference>
<dbReference type="EMBL" id="FWXJ01000001">
    <property type="protein sequence ID" value="SMC31086.1"/>
    <property type="molecule type" value="Genomic_DNA"/>
</dbReference>
<sequence>MAIKSVIYKVNIGIADIDHGYYADHALTIAKHPSETDERMMIRLLAFAMQAHQLDTMCNGDAVIAFGPGLSDAGEPDVYIKDFTDQFQVWIEVGQPDDRAIIKACNKSEKAFVYAYQHASHVWFKGIETKLTRLNNLEIYYIDYELSAQLESMAKRTLQLQATIQEGQVMFSDGDRSIDITPQKWL</sequence>
<reference evidence="1 2" key="1">
    <citation type="submission" date="2017-04" db="EMBL/GenBank/DDBJ databases">
        <authorList>
            <person name="Afonso C.L."/>
            <person name="Miller P.J."/>
            <person name="Scott M.A."/>
            <person name="Spackman E."/>
            <person name="Goraichik I."/>
            <person name="Dimitrov K.M."/>
            <person name="Suarez D.L."/>
            <person name="Swayne D.E."/>
        </authorList>
    </citation>
    <scope>NUCLEOTIDE SEQUENCE [LARGE SCALE GENOMIC DNA]</scope>
    <source>
        <strain evidence="1 2">VK13</strain>
    </source>
</reference>